<evidence type="ECO:0000313" key="2">
    <source>
        <dbReference type="EMBL" id="CRL44507.1"/>
    </source>
</evidence>
<organism evidence="2 3">
    <name type="scientific">Sodalis glossinidius (strain morsitans)</name>
    <dbReference type="NCBI Taxonomy" id="343509"/>
    <lineage>
        <taxon>Bacteria</taxon>
        <taxon>Pseudomonadati</taxon>
        <taxon>Pseudomonadota</taxon>
        <taxon>Gammaproteobacteria</taxon>
        <taxon>Enterobacterales</taxon>
        <taxon>Bruguierivoracaceae</taxon>
        <taxon>Sodalis</taxon>
    </lineage>
</organism>
<dbReference type="Proteomes" id="UP000245838">
    <property type="component" value="Chromosome sggmmb4_Chromosome"/>
</dbReference>
<dbReference type="AlphaFoldDB" id="A0A193QH60"/>
<feature type="domain" description="Cyanophage baseplate Pam3 plug gp18" evidence="1">
    <location>
        <begin position="1"/>
        <end position="100"/>
    </location>
</feature>
<gene>
    <name evidence="2" type="ORF">SGGMMB4_01636</name>
</gene>
<dbReference type="Pfam" id="PF22479">
    <property type="entry name" value="Pam3_gp18"/>
    <property type="match status" value="1"/>
</dbReference>
<reference evidence="2 3" key="1">
    <citation type="submission" date="2015-05" db="EMBL/GenBank/DDBJ databases">
        <authorList>
            <person name="Goodhead I."/>
        </authorList>
    </citation>
    <scope>NUCLEOTIDE SEQUENCE [LARGE SCALE GENOMIC DNA]</scope>
    <source>
        <strain evidence="3">morsitans</strain>
    </source>
</reference>
<evidence type="ECO:0000259" key="1">
    <source>
        <dbReference type="Pfam" id="PF22479"/>
    </source>
</evidence>
<proteinExistence type="predicted"/>
<name>A0A193QH60_SODGM</name>
<dbReference type="RefSeq" id="WP_166506488.1">
    <property type="nucleotide sequence ID" value="NZ_LN854557.1"/>
</dbReference>
<dbReference type="EMBL" id="LN854557">
    <property type="protein sequence ID" value="CRL44507.1"/>
    <property type="molecule type" value="Genomic_DNA"/>
</dbReference>
<dbReference type="InterPro" id="IPR054252">
    <property type="entry name" value="Pam3_gp18"/>
</dbReference>
<sequence>MIVINLADHNDFITEVLLDGQVYFLHFGWNSEWRQWEMGIENTRNERIIAGVPVNPFTDILGAYRRLAIPQGAFIVLLENGDTLGRQSFVTGLASLIYLTAEELDNANGNLVQALLRD</sequence>
<evidence type="ECO:0000313" key="3">
    <source>
        <dbReference type="Proteomes" id="UP000245838"/>
    </source>
</evidence>
<accession>A0A193QH60</accession>
<protein>
    <recommendedName>
        <fullName evidence="1">Cyanophage baseplate Pam3 plug gp18 domain-containing protein</fullName>
    </recommendedName>
</protein>